<protein>
    <recommendedName>
        <fullName evidence="4">SMB domain-containing protein</fullName>
    </recommendedName>
</protein>
<keyword evidence="1" id="KW-0732">Signal</keyword>
<name>A0A8T0ENI9_ARGBR</name>
<dbReference type="InterPro" id="IPR053231">
    <property type="entry name" value="GPCR_LN-TM7"/>
</dbReference>
<feature type="chain" id="PRO_5035749359" description="SMB domain-containing protein" evidence="1">
    <location>
        <begin position="21"/>
        <end position="359"/>
    </location>
</feature>
<organism evidence="2 3">
    <name type="scientific">Argiope bruennichi</name>
    <name type="common">Wasp spider</name>
    <name type="synonym">Aranea bruennichi</name>
    <dbReference type="NCBI Taxonomy" id="94029"/>
    <lineage>
        <taxon>Eukaryota</taxon>
        <taxon>Metazoa</taxon>
        <taxon>Ecdysozoa</taxon>
        <taxon>Arthropoda</taxon>
        <taxon>Chelicerata</taxon>
        <taxon>Arachnida</taxon>
        <taxon>Araneae</taxon>
        <taxon>Araneomorphae</taxon>
        <taxon>Entelegynae</taxon>
        <taxon>Araneoidea</taxon>
        <taxon>Araneidae</taxon>
        <taxon>Argiope</taxon>
    </lineage>
</organism>
<keyword evidence="3" id="KW-1185">Reference proteome</keyword>
<gene>
    <name evidence="2" type="ORF">HNY73_013875</name>
</gene>
<evidence type="ECO:0000313" key="2">
    <source>
        <dbReference type="EMBL" id="KAF8776941.1"/>
    </source>
</evidence>
<evidence type="ECO:0000313" key="3">
    <source>
        <dbReference type="Proteomes" id="UP000807504"/>
    </source>
</evidence>
<dbReference type="Proteomes" id="UP000807504">
    <property type="component" value="Unassembled WGS sequence"/>
</dbReference>
<comment type="caution">
    <text evidence="2">The sequence shown here is derived from an EMBL/GenBank/DDBJ whole genome shotgun (WGS) entry which is preliminary data.</text>
</comment>
<dbReference type="PANTHER" id="PTHR45902">
    <property type="entry name" value="LATROPHILIN RECEPTOR-LIKE PROTEIN A"/>
    <property type="match status" value="1"/>
</dbReference>
<sequence>MLPSSTTILLTFLFIGKACSSDTSVKGEDCTAFDRCKSGDLFRTCSCDSDCHKYATCCSDSEKYDLMASEKVQYFCHSDRSSTPVYAKKYCSESFDGHKSHAQICHEASSDKADILGNLLVTSTKTKITYWNQDCAICNNEKMKDLKHWAVQVACPSHHGGMTFRKSYVEDHLTYDLDHEEWGLKVKDGFVVCTITFFQPTRMVGKLNYCAPNLVSSCPEKYPNDDILTKCLSYHAERKHKDTDLYFRNPHCALCNGVPEDELECVGRTYSPLYYAKGKDLVKVTFDSGEWLDRNDSEKYKCSYGNMYDPFQNRCRNFPESILRDLNFTLYQSNAQQLKTNMFVLFAVAITLWCNQYYF</sequence>
<reference evidence="2" key="2">
    <citation type="submission" date="2020-06" db="EMBL/GenBank/DDBJ databases">
        <authorList>
            <person name="Sheffer M."/>
        </authorList>
    </citation>
    <scope>NUCLEOTIDE SEQUENCE</scope>
</reference>
<accession>A0A8T0ENI9</accession>
<dbReference type="AlphaFoldDB" id="A0A8T0ENI9"/>
<proteinExistence type="predicted"/>
<dbReference type="PANTHER" id="PTHR45902:SF1">
    <property type="entry name" value="LATROPHILIN RECEPTOR-LIKE PROTEIN A"/>
    <property type="match status" value="1"/>
</dbReference>
<evidence type="ECO:0000256" key="1">
    <source>
        <dbReference type="SAM" id="SignalP"/>
    </source>
</evidence>
<evidence type="ECO:0008006" key="4">
    <source>
        <dbReference type="Google" id="ProtNLM"/>
    </source>
</evidence>
<dbReference type="EMBL" id="JABXBU010002072">
    <property type="protein sequence ID" value="KAF8776941.1"/>
    <property type="molecule type" value="Genomic_DNA"/>
</dbReference>
<feature type="signal peptide" evidence="1">
    <location>
        <begin position="1"/>
        <end position="20"/>
    </location>
</feature>
<reference evidence="2" key="1">
    <citation type="journal article" date="2020" name="bioRxiv">
        <title>Chromosome-level reference genome of the European wasp spider Argiope bruennichi: a resource for studies on range expansion and evolutionary adaptation.</title>
        <authorList>
            <person name="Sheffer M.M."/>
            <person name="Hoppe A."/>
            <person name="Krehenwinkel H."/>
            <person name="Uhl G."/>
            <person name="Kuss A.W."/>
            <person name="Jensen L."/>
            <person name="Jensen C."/>
            <person name="Gillespie R.G."/>
            <person name="Hoff K.J."/>
            <person name="Prost S."/>
        </authorList>
    </citation>
    <scope>NUCLEOTIDE SEQUENCE</scope>
</reference>